<proteinExistence type="inferred from homology"/>
<dbReference type="Pfam" id="PF08123">
    <property type="entry name" value="DOT1"/>
    <property type="match status" value="1"/>
</dbReference>
<feature type="compositionally biased region" description="Polar residues" evidence="17">
    <location>
        <begin position="40"/>
        <end position="70"/>
    </location>
</feature>
<keyword evidence="20" id="KW-1185">Reference proteome</keyword>
<evidence type="ECO:0000256" key="3">
    <source>
        <dbReference type="ARBA" id="ARBA00012190"/>
    </source>
</evidence>
<dbReference type="InterPro" id="IPR030445">
    <property type="entry name" value="H3-K79_meTrfase"/>
</dbReference>
<comment type="function">
    <text evidence="1 15">Histone methyltransferase that specifically trimethylates histone H3 to form H3K79me3. This methylation is required for telomere silencing and for the pachytene checkpoint during the meiotic cell cycle by allowing the recruitment of RAD9 to double strand breaks. Nucleosomes are preferred as substrate compared to free histone.</text>
</comment>
<keyword evidence="8" id="KW-0677">Repeat</keyword>
<keyword evidence="11 15" id="KW-0804">Transcription</keyword>
<evidence type="ECO:0000256" key="13">
    <source>
        <dbReference type="ARBA" id="ARBA00029821"/>
    </source>
</evidence>
<evidence type="ECO:0000256" key="8">
    <source>
        <dbReference type="ARBA" id="ARBA00022737"/>
    </source>
</evidence>
<dbReference type="PIRSF" id="PIRSF017570">
    <property type="entry name" value="Histone_H3-K79_MeTrfase"/>
    <property type="match status" value="1"/>
</dbReference>
<sequence>MGVFSQKSKSKAAPQTLRVEKVVIPPKPKPRSSLAPNGRHASSSKQGPSPRLSPNPQIARMKSTSPYPSSSDEKRTERKRKAVTSTPRDSPAFGNDSDSDDNDDTDPFIAETKRMRRGDSRSIDVNRKLRHKKAFGDDIRELRIIHAADVASLASQCVPIFGAKEDEIAVELQYPSRCQPERYELVWKKDKIDVVKDIIEVVKHVAQNYLTEAEARPFIDHHVSFRRQMERASNEKIGDLATFKSALSSYNTALKGLLEKGSIAKNLDKIHHLPLELVSFILEQVYDRTVAPNVDILNKYKTGSDNIYGELRYPFVHKILVDHGNLKSDQVFVDLGSGVGNVVLQAALEIGCRSYGCEMMETSCNFAEAQEKEFKSRCLLWGVAPGRVLLERGDFRTNRKILEVLREADVVLVNNKAFTEPLNKALVDMFLDLKTGCKIISLKSFVYDNKGAVNDIATSILDVEHHTYLEDWVSWAASEGEYYVSTKK</sequence>
<keyword evidence="12 15" id="KW-0539">Nucleus</keyword>
<comment type="catalytic activity">
    <reaction evidence="14 15">
        <text>L-lysyl(79)-[histone H3] + 3 S-adenosyl-L-methionine = N(6),N(6),N(6)-trimethyl-L-lysyl(79)-[histone H3] + 3 S-adenosyl-L-homocysteine + 3 H(+)</text>
        <dbReference type="Rhea" id="RHEA:60328"/>
        <dbReference type="Rhea" id="RHEA-COMP:15549"/>
        <dbReference type="Rhea" id="RHEA-COMP:15552"/>
        <dbReference type="ChEBI" id="CHEBI:15378"/>
        <dbReference type="ChEBI" id="CHEBI:29969"/>
        <dbReference type="ChEBI" id="CHEBI:57856"/>
        <dbReference type="ChEBI" id="CHEBI:59789"/>
        <dbReference type="ChEBI" id="CHEBI:61961"/>
        <dbReference type="EC" id="2.1.1.360"/>
    </reaction>
</comment>
<dbReference type="CDD" id="cd02440">
    <property type="entry name" value="AdoMet_MTases"/>
    <property type="match status" value="1"/>
</dbReference>
<dbReference type="InParanoid" id="A0A1Y2EEN1"/>
<dbReference type="GO" id="GO:0000077">
    <property type="term" value="P:DNA damage checkpoint signaling"/>
    <property type="evidence" value="ECO:0007669"/>
    <property type="project" value="InterPro"/>
</dbReference>
<feature type="binding site" evidence="16">
    <location>
        <position position="358"/>
    </location>
    <ligand>
        <name>S-adenosyl-L-methionine</name>
        <dbReference type="ChEBI" id="CHEBI:59789"/>
    </ligand>
</feature>
<dbReference type="PANTHER" id="PTHR21451">
    <property type="entry name" value="HISTONE H3 METHYLTRANSFERASE"/>
    <property type="match status" value="1"/>
</dbReference>
<dbReference type="EMBL" id="MCFJ01000002">
    <property type="protein sequence ID" value="ORY70038.1"/>
    <property type="molecule type" value="Genomic_DNA"/>
</dbReference>
<dbReference type="GO" id="GO:0000786">
    <property type="term" value="C:nucleosome"/>
    <property type="evidence" value="ECO:0007669"/>
    <property type="project" value="InterPro"/>
</dbReference>
<dbReference type="RefSeq" id="XP_040719988.1">
    <property type="nucleotide sequence ID" value="XM_040863352.1"/>
</dbReference>
<dbReference type="STRING" id="1141098.A0A1Y2EEN1"/>
<dbReference type="GeneID" id="63779564"/>
<feature type="binding site" evidence="16">
    <location>
        <begin position="332"/>
        <end position="341"/>
    </location>
    <ligand>
        <name>S-adenosyl-L-methionine</name>
        <dbReference type="ChEBI" id="CHEBI:59789"/>
    </ligand>
</feature>
<keyword evidence="10 15" id="KW-0805">Transcription regulation</keyword>
<evidence type="ECO:0000256" key="14">
    <source>
        <dbReference type="ARBA" id="ARBA00047770"/>
    </source>
</evidence>
<dbReference type="OrthoDB" id="443402at2759"/>
<protein>
    <recommendedName>
        <fullName evidence="4 15">Histone-lysine N-methyltransferase, H3 lysine-79 specific</fullName>
        <ecNumber evidence="3 15">2.1.1.360</ecNumber>
    </recommendedName>
    <alternativeName>
        <fullName evidence="13 15">Histone H3-K79 methyltransferase</fullName>
    </alternativeName>
</protein>
<comment type="similarity">
    <text evidence="15">Belongs to the class I-like SAM-binding methyltransferase superfamily. DOT1 family.</text>
</comment>
<evidence type="ECO:0000256" key="17">
    <source>
        <dbReference type="SAM" id="MobiDB-lite"/>
    </source>
</evidence>
<dbReference type="InterPro" id="IPR021162">
    <property type="entry name" value="Dot1"/>
</dbReference>
<feature type="domain" description="DOT1" evidence="18">
    <location>
        <begin position="181"/>
        <end position="488"/>
    </location>
</feature>
<dbReference type="GO" id="GO:0006281">
    <property type="term" value="P:DNA repair"/>
    <property type="evidence" value="ECO:0007669"/>
    <property type="project" value="InterPro"/>
</dbReference>
<dbReference type="Proteomes" id="UP000193689">
    <property type="component" value="Unassembled WGS sequence"/>
</dbReference>
<organism evidence="19 20">
    <name type="scientific">Pseudomassariella vexata</name>
    <dbReference type="NCBI Taxonomy" id="1141098"/>
    <lineage>
        <taxon>Eukaryota</taxon>
        <taxon>Fungi</taxon>
        <taxon>Dikarya</taxon>
        <taxon>Ascomycota</taxon>
        <taxon>Pezizomycotina</taxon>
        <taxon>Sordariomycetes</taxon>
        <taxon>Xylariomycetidae</taxon>
        <taxon>Amphisphaeriales</taxon>
        <taxon>Pseudomassariaceae</taxon>
        <taxon>Pseudomassariella</taxon>
    </lineage>
</organism>
<evidence type="ECO:0000259" key="18">
    <source>
        <dbReference type="PROSITE" id="PS51569"/>
    </source>
</evidence>
<feature type="region of interest" description="Disordered" evidence="17">
    <location>
        <begin position="1"/>
        <end position="118"/>
    </location>
</feature>
<evidence type="ECO:0000256" key="4">
    <source>
        <dbReference type="ARBA" id="ARBA00020987"/>
    </source>
</evidence>
<keyword evidence="5 15" id="KW-0489">Methyltransferase</keyword>
<evidence type="ECO:0000313" key="20">
    <source>
        <dbReference type="Proteomes" id="UP000193689"/>
    </source>
</evidence>
<dbReference type="GO" id="GO:0140956">
    <property type="term" value="F:histone H3K79 trimethyltransferase activity"/>
    <property type="evidence" value="ECO:0007669"/>
    <property type="project" value="UniProtKB-EC"/>
</dbReference>
<evidence type="ECO:0000256" key="15">
    <source>
        <dbReference type="PIRNR" id="PIRNR017570"/>
    </source>
</evidence>
<evidence type="ECO:0000256" key="12">
    <source>
        <dbReference type="ARBA" id="ARBA00023242"/>
    </source>
</evidence>
<evidence type="ECO:0000256" key="16">
    <source>
        <dbReference type="PIRSR" id="PIRSR017570-1"/>
    </source>
</evidence>
<evidence type="ECO:0000256" key="5">
    <source>
        <dbReference type="ARBA" id="ARBA00022603"/>
    </source>
</evidence>
<dbReference type="GO" id="GO:0005634">
    <property type="term" value="C:nucleus"/>
    <property type="evidence" value="ECO:0007669"/>
    <property type="project" value="UniProtKB-SubCell"/>
</dbReference>
<evidence type="ECO:0000256" key="9">
    <source>
        <dbReference type="ARBA" id="ARBA00022853"/>
    </source>
</evidence>
<dbReference type="PROSITE" id="PS51569">
    <property type="entry name" value="DOT1"/>
    <property type="match status" value="1"/>
</dbReference>
<keyword evidence="9 15" id="KW-0156">Chromatin regulator</keyword>
<dbReference type="GO" id="GO:0042393">
    <property type="term" value="F:histone binding"/>
    <property type="evidence" value="ECO:0007669"/>
    <property type="project" value="InterPro"/>
</dbReference>
<evidence type="ECO:0000256" key="6">
    <source>
        <dbReference type="ARBA" id="ARBA00022679"/>
    </source>
</evidence>
<evidence type="ECO:0000313" key="19">
    <source>
        <dbReference type="EMBL" id="ORY70038.1"/>
    </source>
</evidence>
<dbReference type="InterPro" id="IPR025789">
    <property type="entry name" value="DOT1_dom"/>
</dbReference>
<dbReference type="PANTHER" id="PTHR21451:SF0">
    <property type="entry name" value="HISTONE-LYSINE N-METHYLTRANSFERASE, H3 LYSINE-79 SPECIFIC"/>
    <property type="match status" value="1"/>
</dbReference>
<name>A0A1Y2EEN1_9PEZI</name>
<comment type="subcellular location">
    <subcellularLocation>
        <location evidence="2 15">Nucleus</location>
    </subcellularLocation>
</comment>
<evidence type="ECO:0000256" key="7">
    <source>
        <dbReference type="ARBA" id="ARBA00022691"/>
    </source>
</evidence>
<gene>
    <name evidence="19" type="ORF">BCR38DRAFT_481191</name>
</gene>
<dbReference type="GO" id="GO:0031509">
    <property type="term" value="P:subtelomeric heterochromatin formation"/>
    <property type="evidence" value="ECO:0007669"/>
    <property type="project" value="InterPro"/>
</dbReference>
<evidence type="ECO:0000256" key="1">
    <source>
        <dbReference type="ARBA" id="ARBA00003482"/>
    </source>
</evidence>
<feature type="compositionally biased region" description="Acidic residues" evidence="17">
    <location>
        <begin position="97"/>
        <end position="106"/>
    </location>
</feature>
<dbReference type="FunFam" id="3.40.50.150:FF:000033">
    <property type="entry name" value="Histone-lysine N-methyltransferase, H3 lysine-79 specific"/>
    <property type="match status" value="1"/>
</dbReference>
<dbReference type="Gene3D" id="3.40.50.150">
    <property type="entry name" value="Vaccinia Virus protein VP39"/>
    <property type="match status" value="1"/>
</dbReference>
<keyword evidence="6 15" id="KW-0808">Transferase</keyword>
<comment type="caution">
    <text evidence="19">The sequence shown here is derived from an EMBL/GenBank/DDBJ whole genome shotgun (WGS) entry which is preliminary data.</text>
</comment>
<dbReference type="InterPro" id="IPR029063">
    <property type="entry name" value="SAM-dependent_MTases_sf"/>
</dbReference>
<evidence type="ECO:0000256" key="11">
    <source>
        <dbReference type="ARBA" id="ARBA00023163"/>
    </source>
</evidence>
<feature type="binding site" evidence="16">
    <location>
        <begin position="394"/>
        <end position="395"/>
    </location>
    <ligand>
        <name>S-adenosyl-L-methionine</name>
        <dbReference type="ChEBI" id="CHEBI:59789"/>
    </ligand>
</feature>
<dbReference type="GO" id="GO:0000781">
    <property type="term" value="C:chromosome, telomeric region"/>
    <property type="evidence" value="ECO:0007669"/>
    <property type="project" value="GOC"/>
</dbReference>
<accession>A0A1Y2EEN1</accession>
<evidence type="ECO:0000256" key="2">
    <source>
        <dbReference type="ARBA" id="ARBA00004123"/>
    </source>
</evidence>
<evidence type="ECO:0000256" key="10">
    <source>
        <dbReference type="ARBA" id="ARBA00023015"/>
    </source>
</evidence>
<dbReference type="GO" id="GO:0032259">
    <property type="term" value="P:methylation"/>
    <property type="evidence" value="ECO:0007669"/>
    <property type="project" value="UniProtKB-KW"/>
</dbReference>
<keyword evidence="7 15" id="KW-0949">S-adenosyl-L-methionine</keyword>
<dbReference type="EC" id="2.1.1.360" evidence="3 15"/>
<dbReference type="AlphaFoldDB" id="A0A1Y2EEN1"/>
<dbReference type="SUPFAM" id="SSF53335">
    <property type="entry name" value="S-adenosyl-L-methionine-dependent methyltransferases"/>
    <property type="match status" value="1"/>
</dbReference>
<reference evidence="19 20" key="1">
    <citation type="submission" date="2016-07" db="EMBL/GenBank/DDBJ databases">
        <title>Pervasive Adenine N6-methylation of Active Genes in Fungi.</title>
        <authorList>
            <consortium name="DOE Joint Genome Institute"/>
            <person name="Mondo S.J."/>
            <person name="Dannebaum R.O."/>
            <person name="Kuo R.C."/>
            <person name="Labutti K."/>
            <person name="Haridas S."/>
            <person name="Kuo A."/>
            <person name="Salamov A."/>
            <person name="Ahrendt S.R."/>
            <person name="Lipzen A."/>
            <person name="Sullivan W."/>
            <person name="Andreopoulos W.B."/>
            <person name="Clum A."/>
            <person name="Lindquist E."/>
            <person name="Daum C."/>
            <person name="Ramamoorthy G.K."/>
            <person name="Gryganskyi A."/>
            <person name="Culley D."/>
            <person name="Magnuson J.K."/>
            <person name="James T.Y."/>
            <person name="O'Malley M.A."/>
            <person name="Stajich J.E."/>
            <person name="Spatafora J.W."/>
            <person name="Visel A."/>
            <person name="Grigoriev I.V."/>
        </authorList>
    </citation>
    <scope>NUCLEOTIDE SEQUENCE [LARGE SCALE GENOMIC DNA]</scope>
    <source>
        <strain evidence="19 20">CBS 129021</strain>
    </source>
</reference>
<feature type="binding site" evidence="16">
    <location>
        <begin position="308"/>
        <end position="311"/>
    </location>
    <ligand>
        <name>S-adenosyl-L-methionine</name>
        <dbReference type="ChEBI" id="CHEBI:59789"/>
    </ligand>
</feature>
<dbReference type="Gene3D" id="1.10.260.170">
    <property type="match status" value="1"/>
</dbReference>